<proteinExistence type="predicted"/>
<dbReference type="GO" id="GO:0007165">
    <property type="term" value="P:signal transduction"/>
    <property type="evidence" value="ECO:0007669"/>
    <property type="project" value="InterPro"/>
</dbReference>
<accession>A0A9Q0RBK7</accession>
<dbReference type="GO" id="GO:0016020">
    <property type="term" value="C:membrane"/>
    <property type="evidence" value="ECO:0007669"/>
    <property type="project" value="InterPro"/>
</dbReference>
<name>A0A9Q0RBK7_ANAIG</name>
<dbReference type="PROSITE" id="PS51419">
    <property type="entry name" value="RAB"/>
    <property type="match status" value="1"/>
</dbReference>
<dbReference type="Gene3D" id="3.40.50.300">
    <property type="entry name" value="P-loop containing nucleotide triphosphate hydrolases"/>
    <property type="match status" value="1"/>
</dbReference>
<dbReference type="SMART" id="SM00173">
    <property type="entry name" value="RAS"/>
    <property type="match status" value="1"/>
</dbReference>
<evidence type="ECO:0000313" key="4">
    <source>
        <dbReference type="EMBL" id="KAJ5074306.1"/>
    </source>
</evidence>
<comment type="caution">
    <text evidence="4">The sequence shown here is derived from an EMBL/GenBank/DDBJ whole genome shotgun (WGS) entry which is preliminary data.</text>
</comment>
<gene>
    <name evidence="4" type="ORF">M0811_00935</name>
</gene>
<organism evidence="4 5">
    <name type="scientific">Anaeramoeba ignava</name>
    <name type="common">Anaerobic marine amoeba</name>
    <dbReference type="NCBI Taxonomy" id="1746090"/>
    <lineage>
        <taxon>Eukaryota</taxon>
        <taxon>Metamonada</taxon>
        <taxon>Anaeramoebidae</taxon>
        <taxon>Anaeramoeba</taxon>
    </lineage>
</organism>
<dbReference type="PRINTS" id="PR00449">
    <property type="entry name" value="RASTRNSFRMNG"/>
</dbReference>
<dbReference type="SUPFAM" id="SSF52540">
    <property type="entry name" value="P-loop containing nucleoside triphosphate hydrolases"/>
    <property type="match status" value="1"/>
</dbReference>
<dbReference type="InterPro" id="IPR027417">
    <property type="entry name" value="P-loop_NTPase"/>
</dbReference>
<keyword evidence="5" id="KW-1185">Reference proteome</keyword>
<evidence type="ECO:0000256" key="3">
    <source>
        <dbReference type="SAM" id="MobiDB-lite"/>
    </source>
</evidence>
<evidence type="ECO:0000256" key="2">
    <source>
        <dbReference type="ARBA" id="ARBA00023134"/>
    </source>
</evidence>
<dbReference type="InterPro" id="IPR005225">
    <property type="entry name" value="Small_GTP-bd"/>
</dbReference>
<dbReference type="SMART" id="SM00175">
    <property type="entry name" value="RAB"/>
    <property type="match status" value="1"/>
</dbReference>
<dbReference type="GO" id="GO:0005525">
    <property type="term" value="F:GTP binding"/>
    <property type="evidence" value="ECO:0007669"/>
    <property type="project" value="UniProtKB-KW"/>
</dbReference>
<dbReference type="PANTHER" id="PTHR24070">
    <property type="entry name" value="RAS, DI-RAS, AND RHEB FAMILY MEMBERS OF SMALL GTPASE SUPERFAMILY"/>
    <property type="match status" value="1"/>
</dbReference>
<sequence>MNPIKISIIGNGGVGKSTFIIQFCYSKFIEDYDPTIEESFRKQVVIDDEILIIEILDYYYDNDCTDYYKRGNYEKTDGFIVVYSINDKYSFNELENYLKEIYKFKKVNEFPIIIIGNKNDLEEQRVISKEEGEEFANKYFCPFFETSAKTRNNIEETVFTLLREIRKYPFDLNSNSKSNSKSNFKSNSNSNSKSNCLIF</sequence>
<dbReference type="PROSITE" id="PS51421">
    <property type="entry name" value="RAS"/>
    <property type="match status" value="1"/>
</dbReference>
<dbReference type="GO" id="GO:0003924">
    <property type="term" value="F:GTPase activity"/>
    <property type="evidence" value="ECO:0007669"/>
    <property type="project" value="InterPro"/>
</dbReference>
<dbReference type="NCBIfam" id="TIGR00231">
    <property type="entry name" value="small_GTP"/>
    <property type="match status" value="1"/>
</dbReference>
<dbReference type="SMART" id="SM00174">
    <property type="entry name" value="RHO"/>
    <property type="match status" value="1"/>
</dbReference>
<dbReference type="FunFam" id="3.40.50.300:FF:001447">
    <property type="entry name" value="Ras-related protein Rab-1B"/>
    <property type="match status" value="1"/>
</dbReference>
<dbReference type="AlphaFoldDB" id="A0A9Q0RBK7"/>
<dbReference type="Pfam" id="PF00071">
    <property type="entry name" value="Ras"/>
    <property type="match status" value="1"/>
</dbReference>
<evidence type="ECO:0000313" key="5">
    <source>
        <dbReference type="Proteomes" id="UP001149090"/>
    </source>
</evidence>
<evidence type="ECO:0000256" key="1">
    <source>
        <dbReference type="ARBA" id="ARBA00022741"/>
    </source>
</evidence>
<dbReference type="InterPro" id="IPR001806">
    <property type="entry name" value="Small_GTPase"/>
</dbReference>
<reference evidence="4" key="1">
    <citation type="submission" date="2022-10" db="EMBL/GenBank/DDBJ databases">
        <title>Novel sulphate-reducing endosymbionts in the free-living metamonad Anaeramoeba.</title>
        <authorList>
            <person name="Jerlstrom-Hultqvist J."/>
            <person name="Cepicka I."/>
            <person name="Gallot-Lavallee L."/>
            <person name="Salas-Leiva D."/>
            <person name="Curtis B.A."/>
            <person name="Zahonova K."/>
            <person name="Pipaliya S."/>
            <person name="Dacks J."/>
            <person name="Roger A.J."/>
        </authorList>
    </citation>
    <scope>NUCLEOTIDE SEQUENCE</scope>
    <source>
        <strain evidence="4">BMAN</strain>
    </source>
</reference>
<dbReference type="Proteomes" id="UP001149090">
    <property type="component" value="Unassembled WGS sequence"/>
</dbReference>
<dbReference type="EMBL" id="JAPDFW010000070">
    <property type="protein sequence ID" value="KAJ5074306.1"/>
    <property type="molecule type" value="Genomic_DNA"/>
</dbReference>
<dbReference type="OMA" id="SINTIMM"/>
<protein>
    <submittedName>
        <fullName evidence="4">Ras-like protein</fullName>
    </submittedName>
</protein>
<keyword evidence="2" id="KW-0342">GTP-binding</keyword>
<dbReference type="InterPro" id="IPR020849">
    <property type="entry name" value="Small_GTPase_Ras-type"/>
</dbReference>
<feature type="region of interest" description="Disordered" evidence="3">
    <location>
        <begin position="176"/>
        <end position="199"/>
    </location>
</feature>
<keyword evidence="1" id="KW-0547">Nucleotide-binding</keyword>